<reference evidence="1" key="2">
    <citation type="submission" date="2018-10" db="EMBL/GenBank/DDBJ databases">
        <title>Effector identification in a new, highly contiguous assembly of the strawberry crown rot pathogen Phytophthora cactorum.</title>
        <authorList>
            <person name="Armitage A.D."/>
            <person name="Nellist C.F."/>
            <person name="Bates H."/>
            <person name="Vickerstaff R.J."/>
            <person name="Harrison R.J."/>
        </authorList>
    </citation>
    <scope>NUCLEOTIDE SEQUENCE</scope>
    <source>
        <strain evidence="1">4040</strain>
    </source>
</reference>
<dbReference type="EMBL" id="JAENGZ010002738">
    <property type="protein sequence ID" value="KAG6942978.1"/>
    <property type="molecule type" value="Genomic_DNA"/>
</dbReference>
<protein>
    <submittedName>
        <fullName evidence="3">Uncharacterized protein</fullName>
    </submittedName>
</protein>
<dbReference type="AlphaFoldDB" id="A0A329RGP8"/>
<organism evidence="3 4">
    <name type="scientific">Phytophthora cactorum</name>
    <dbReference type="NCBI Taxonomy" id="29920"/>
    <lineage>
        <taxon>Eukaryota</taxon>
        <taxon>Sar</taxon>
        <taxon>Stramenopiles</taxon>
        <taxon>Oomycota</taxon>
        <taxon>Peronosporomycetes</taxon>
        <taxon>Peronosporales</taxon>
        <taxon>Peronosporaceae</taxon>
        <taxon>Phytophthora</taxon>
    </lineage>
</organism>
<reference evidence="3 4" key="1">
    <citation type="submission" date="2018-01" db="EMBL/GenBank/DDBJ databases">
        <title>Draft genome of the strawberry crown rot pathogen Phytophthora cactorum.</title>
        <authorList>
            <person name="Armitage A.D."/>
            <person name="Lysoe E."/>
            <person name="Nellist C.F."/>
            <person name="Harrison R.J."/>
            <person name="Brurberg M.B."/>
        </authorList>
    </citation>
    <scope>NUCLEOTIDE SEQUENCE [LARGE SCALE GENOMIC DNA]</scope>
    <source>
        <strain evidence="3 4">10300</strain>
    </source>
</reference>
<accession>A0A329RGP8</accession>
<sequence length="91" mass="10017">MLGTIPNLALMTGLVALVRRVDRDRAIVAFGADRIIDAKAASVDAVMCKEPRTEDTEDGAVAKYAKKRKGCHARECTQGRVDVCLEWEGRR</sequence>
<dbReference type="Proteomes" id="UP000688947">
    <property type="component" value="Unassembled WGS sequence"/>
</dbReference>
<dbReference type="Proteomes" id="UP000736787">
    <property type="component" value="Unassembled WGS sequence"/>
</dbReference>
<evidence type="ECO:0000313" key="1">
    <source>
        <dbReference type="EMBL" id="KAG2898335.1"/>
    </source>
</evidence>
<evidence type="ECO:0000313" key="3">
    <source>
        <dbReference type="EMBL" id="RAW23279.1"/>
    </source>
</evidence>
<evidence type="ECO:0000313" key="2">
    <source>
        <dbReference type="EMBL" id="KAG6942978.1"/>
    </source>
</evidence>
<dbReference type="VEuPathDB" id="FungiDB:PC110_g20285"/>
<keyword evidence="4" id="KW-1185">Reference proteome</keyword>
<reference evidence="2" key="3">
    <citation type="submission" date="2021-01" db="EMBL/GenBank/DDBJ databases">
        <title>Phytophthora aleatoria, a newly-described species from Pinus radiata is distinct from Phytophthora cactorum isolates based on comparative genomics.</title>
        <authorList>
            <person name="Mcdougal R."/>
            <person name="Panda P."/>
            <person name="Williams N."/>
            <person name="Studholme D.J."/>
        </authorList>
    </citation>
    <scope>NUCLEOTIDE SEQUENCE</scope>
    <source>
        <strain evidence="2">NZFS 3830</strain>
    </source>
</reference>
<evidence type="ECO:0000313" key="4">
    <source>
        <dbReference type="Proteomes" id="UP000251314"/>
    </source>
</evidence>
<comment type="caution">
    <text evidence="3">The sequence shown here is derived from an EMBL/GenBank/DDBJ whole genome shotgun (WGS) entry which is preliminary data.</text>
</comment>
<dbReference type="EMBL" id="MJFZ01001094">
    <property type="protein sequence ID" value="RAW23279.1"/>
    <property type="molecule type" value="Genomic_DNA"/>
</dbReference>
<dbReference type="OrthoDB" id="10298191at2759"/>
<name>A0A329RGP8_9STRA</name>
<proteinExistence type="predicted"/>
<gene>
    <name evidence="2" type="ORF">JG687_00018742</name>
    <name evidence="3" type="ORF">PC110_g20285</name>
    <name evidence="1" type="ORF">PC117_g22579</name>
</gene>
<dbReference type="EMBL" id="RCMK01001259">
    <property type="protein sequence ID" value="KAG2898335.1"/>
    <property type="molecule type" value="Genomic_DNA"/>
</dbReference>
<dbReference type="Proteomes" id="UP000251314">
    <property type="component" value="Unassembled WGS sequence"/>
</dbReference>